<comment type="similarity">
    <text evidence="2">Belongs to the thiolase-like superfamily. FabH family.</text>
</comment>
<evidence type="ECO:0000313" key="8">
    <source>
        <dbReference type="EMBL" id="CAK9076831.1"/>
    </source>
</evidence>
<dbReference type="SUPFAM" id="SSF53901">
    <property type="entry name" value="Thiolase-like"/>
    <property type="match status" value="1"/>
</dbReference>
<evidence type="ECO:0000313" key="9">
    <source>
        <dbReference type="Proteomes" id="UP001642484"/>
    </source>
</evidence>
<dbReference type="EMBL" id="CAXAMN010023339">
    <property type="protein sequence ID" value="CAK9076831.1"/>
    <property type="molecule type" value="Genomic_DNA"/>
</dbReference>
<proteinExistence type="inferred from homology"/>
<evidence type="ECO:0000256" key="4">
    <source>
        <dbReference type="ARBA" id="ARBA00022832"/>
    </source>
</evidence>
<evidence type="ECO:0000256" key="3">
    <source>
        <dbReference type="ARBA" id="ARBA00022516"/>
    </source>
</evidence>
<evidence type="ECO:0000256" key="2">
    <source>
        <dbReference type="ARBA" id="ARBA00008642"/>
    </source>
</evidence>
<dbReference type="Pfam" id="PF08545">
    <property type="entry name" value="ACP_syn_III"/>
    <property type="match status" value="1"/>
</dbReference>
<dbReference type="InterPro" id="IPR016039">
    <property type="entry name" value="Thiolase-like"/>
</dbReference>
<feature type="domain" description="Beta-ketoacyl-[acyl-carrier-protein] synthase III N-terminal" evidence="7">
    <location>
        <begin position="80"/>
        <end position="146"/>
    </location>
</feature>
<keyword evidence="6" id="KW-0275">Fatty acid biosynthesis</keyword>
<protein>
    <recommendedName>
        <fullName evidence="7">Beta-ketoacyl-[acyl-carrier-protein] synthase III N-terminal domain-containing protein</fullName>
    </recommendedName>
</protein>
<keyword evidence="3" id="KW-0444">Lipid biosynthesis</keyword>
<accession>A0ABP0PM29</accession>
<evidence type="ECO:0000256" key="1">
    <source>
        <dbReference type="ARBA" id="ARBA00005189"/>
    </source>
</evidence>
<name>A0ABP0PM29_9DINO</name>
<reference evidence="8 9" key="1">
    <citation type="submission" date="2024-02" db="EMBL/GenBank/DDBJ databases">
        <authorList>
            <person name="Chen Y."/>
            <person name="Shah S."/>
            <person name="Dougan E. K."/>
            <person name="Thang M."/>
            <person name="Chan C."/>
        </authorList>
    </citation>
    <scope>NUCLEOTIDE SEQUENCE [LARGE SCALE GENOMIC DNA]</scope>
</reference>
<evidence type="ECO:0000259" key="7">
    <source>
        <dbReference type="Pfam" id="PF08545"/>
    </source>
</evidence>
<keyword evidence="4" id="KW-0276">Fatty acid metabolism</keyword>
<comment type="pathway">
    <text evidence="1">Lipid metabolism.</text>
</comment>
<sequence length="227" mass="24686">METTDEWITQRTGIRRRHVLQPEESLVSLSVKAAKKALKDAQLAPEDVDLLIHATSTPDDLFGSGPQVASLLGAERATAFDLTAACSGFVFALVTAAQYVRSGAFKNVLVVGADCLSRFVDWSDRSTCVLFGDGAGAMVITQTEASKDEPTRQSRLHGFMVAVLEDPELFQAWVYMQRTKTFGDDQELPPSEEVHASLVCELMNEEGTEGMAGAATTRPCCHRMISL</sequence>
<comment type="caution">
    <text evidence="8">The sequence shown here is derived from an EMBL/GenBank/DDBJ whole genome shotgun (WGS) entry which is preliminary data.</text>
</comment>
<dbReference type="PANTHER" id="PTHR43091">
    <property type="entry name" value="3-OXOACYL-[ACYL-CARRIER-PROTEIN] SYNTHASE"/>
    <property type="match status" value="1"/>
</dbReference>
<dbReference type="InterPro" id="IPR013751">
    <property type="entry name" value="ACP_syn_III_N"/>
</dbReference>
<dbReference type="PANTHER" id="PTHR43091:SF1">
    <property type="entry name" value="BETA-KETOACYL-[ACYL-CARRIER-PROTEIN] SYNTHASE III, CHLOROPLASTIC"/>
    <property type="match status" value="1"/>
</dbReference>
<gene>
    <name evidence="8" type="ORF">CCMP2556_LOCUS37872</name>
</gene>
<evidence type="ECO:0000256" key="6">
    <source>
        <dbReference type="ARBA" id="ARBA00023160"/>
    </source>
</evidence>
<keyword evidence="5" id="KW-0443">Lipid metabolism</keyword>
<organism evidence="8 9">
    <name type="scientific">Durusdinium trenchii</name>
    <dbReference type="NCBI Taxonomy" id="1381693"/>
    <lineage>
        <taxon>Eukaryota</taxon>
        <taxon>Sar</taxon>
        <taxon>Alveolata</taxon>
        <taxon>Dinophyceae</taxon>
        <taxon>Suessiales</taxon>
        <taxon>Symbiodiniaceae</taxon>
        <taxon>Durusdinium</taxon>
    </lineage>
</organism>
<dbReference type="Proteomes" id="UP001642484">
    <property type="component" value="Unassembled WGS sequence"/>
</dbReference>
<dbReference type="Gene3D" id="3.40.47.10">
    <property type="match status" value="1"/>
</dbReference>
<evidence type="ECO:0000256" key="5">
    <source>
        <dbReference type="ARBA" id="ARBA00023098"/>
    </source>
</evidence>
<keyword evidence="9" id="KW-1185">Reference proteome</keyword>